<comment type="subcellular location">
    <subcellularLocation>
        <location evidence="1">Cell membrane</location>
        <topology evidence="1">Multi-pass membrane protein</topology>
    </subcellularLocation>
</comment>
<keyword evidence="13" id="KW-1185">Reference proteome</keyword>
<proteinExistence type="predicted"/>
<dbReference type="GO" id="GO:0004930">
    <property type="term" value="F:G protein-coupled receptor activity"/>
    <property type="evidence" value="ECO:0007669"/>
    <property type="project" value="UniProtKB-KW"/>
</dbReference>
<evidence type="ECO:0000256" key="10">
    <source>
        <dbReference type="SAM" id="Phobius"/>
    </source>
</evidence>
<dbReference type="FunFam" id="1.20.1070.10:FF:000017">
    <property type="entry name" value="lysophosphatidic acid receptor 4"/>
    <property type="match status" value="1"/>
</dbReference>
<dbReference type="AlphaFoldDB" id="A0A7M4FRV4"/>
<organism evidence="12 13">
    <name type="scientific">Crocodylus porosus</name>
    <name type="common">Saltwater crocodile</name>
    <name type="synonym">Estuarine crocodile</name>
    <dbReference type="NCBI Taxonomy" id="8502"/>
    <lineage>
        <taxon>Eukaryota</taxon>
        <taxon>Metazoa</taxon>
        <taxon>Chordata</taxon>
        <taxon>Craniata</taxon>
        <taxon>Vertebrata</taxon>
        <taxon>Euteleostomi</taxon>
        <taxon>Archelosauria</taxon>
        <taxon>Archosauria</taxon>
        <taxon>Crocodylia</taxon>
        <taxon>Longirostres</taxon>
        <taxon>Crocodylidae</taxon>
        <taxon>Crocodylus</taxon>
    </lineage>
</organism>
<keyword evidence="9" id="KW-0807">Transducer</keyword>
<evidence type="ECO:0000256" key="7">
    <source>
        <dbReference type="ARBA" id="ARBA00023157"/>
    </source>
</evidence>
<keyword evidence="5" id="KW-0297">G-protein coupled receptor</keyword>
<dbReference type="PANTHER" id="PTHR24231:SF48">
    <property type="entry name" value="G-PROTEIN COUPLED RECEPTORS FAMILY 1 PROFILE DOMAIN-CONTAINING PROTEIN"/>
    <property type="match status" value="1"/>
</dbReference>
<accession>A0A7M4FRV4</accession>
<dbReference type="PROSITE" id="PS50262">
    <property type="entry name" value="G_PROTEIN_RECEP_F1_2"/>
    <property type="match status" value="1"/>
</dbReference>
<dbReference type="OMA" id="FCTIIVC"/>
<feature type="transmembrane region" description="Helical" evidence="10">
    <location>
        <begin position="69"/>
        <end position="93"/>
    </location>
</feature>
<keyword evidence="6 10" id="KW-0472">Membrane</keyword>
<reference evidence="12" key="2">
    <citation type="submission" date="2025-09" db="UniProtKB">
        <authorList>
            <consortium name="Ensembl"/>
        </authorList>
    </citation>
    <scope>IDENTIFICATION</scope>
</reference>
<evidence type="ECO:0000256" key="6">
    <source>
        <dbReference type="ARBA" id="ARBA00023136"/>
    </source>
</evidence>
<protein>
    <submittedName>
        <fullName evidence="12">Cysteinyl leukotriene receptor 2</fullName>
    </submittedName>
</protein>
<dbReference type="Proteomes" id="UP000594220">
    <property type="component" value="Unplaced"/>
</dbReference>
<dbReference type="InterPro" id="IPR017452">
    <property type="entry name" value="GPCR_Rhodpsn_7TM"/>
</dbReference>
<keyword evidence="2" id="KW-1003">Cell membrane</keyword>
<feature type="transmembrane region" description="Helical" evidence="10">
    <location>
        <begin position="147"/>
        <end position="167"/>
    </location>
</feature>
<sequence length="341" mass="38394">SESKNVSAIPILEMNGTNSASSNCTTDKLKQVIYPIAYLTIFTFGVVGNGLSIYVFLQPCKRKSAGNIFMLNLAVSDLMFVSTLPFRATYYLMNSNWIFKDIFCRIMSYILYVNMYCSIYFLTTLSVARFIIIVYPFKCFQVTSTKYARIICVVIWVFVMAGSSKLLDTGTTITNSSIKCLDLQPNNIDKIILLNSIVLVVGFSLPFFTIVVCYAFAIKALLKSKATNARVRACHKKAKLTIILTLFIFFLCFLPYHILRTVHLAQIRNGTESKCNLHKAVVITLCLAAMNSCLDPVLFYFVGENFKARLKNICEQDHPETPPLSSSLPPFLLLLTFTFSL</sequence>
<dbReference type="Ensembl" id="ENSCPRT00005003340.1">
    <property type="protein sequence ID" value="ENSCPRP00005002858.1"/>
    <property type="gene ID" value="ENSCPRG00005002091.1"/>
</dbReference>
<evidence type="ECO:0000259" key="11">
    <source>
        <dbReference type="PROSITE" id="PS50262"/>
    </source>
</evidence>
<keyword evidence="8" id="KW-0675">Receptor</keyword>
<dbReference type="InterPro" id="IPR000276">
    <property type="entry name" value="GPCR_Rhodpsn"/>
</dbReference>
<gene>
    <name evidence="12" type="primary">CYSLTR2</name>
</gene>
<dbReference type="CDD" id="cd15157">
    <property type="entry name" value="7tmA_CysLTR2"/>
    <property type="match status" value="1"/>
</dbReference>
<keyword evidence="3 10" id="KW-0812">Transmembrane</keyword>
<dbReference type="Pfam" id="PF00001">
    <property type="entry name" value="7tm_1"/>
    <property type="match status" value="1"/>
</dbReference>
<evidence type="ECO:0000256" key="9">
    <source>
        <dbReference type="ARBA" id="ARBA00023224"/>
    </source>
</evidence>
<reference evidence="12" key="1">
    <citation type="submission" date="2025-08" db="UniProtKB">
        <authorList>
            <consortium name="Ensembl"/>
        </authorList>
    </citation>
    <scope>IDENTIFICATION</scope>
</reference>
<dbReference type="PANTHER" id="PTHR24231">
    <property type="entry name" value="PURINOCEPTOR-RELATED G-PROTEIN COUPLED RECEPTOR"/>
    <property type="match status" value="1"/>
</dbReference>
<keyword evidence="7" id="KW-1015">Disulfide bond</keyword>
<dbReference type="PRINTS" id="PR01157">
    <property type="entry name" value="P2YPURNOCPTR"/>
</dbReference>
<name>A0A7M4FRV4_CROPO</name>
<dbReference type="PRINTS" id="PR00237">
    <property type="entry name" value="GPCRRHODOPSN"/>
</dbReference>
<dbReference type="GO" id="GO:0005886">
    <property type="term" value="C:plasma membrane"/>
    <property type="evidence" value="ECO:0007669"/>
    <property type="project" value="UniProtKB-SubCell"/>
</dbReference>
<evidence type="ECO:0000256" key="5">
    <source>
        <dbReference type="ARBA" id="ARBA00023040"/>
    </source>
</evidence>
<feature type="transmembrane region" description="Helical" evidence="10">
    <location>
        <begin position="113"/>
        <end position="135"/>
    </location>
</feature>
<evidence type="ECO:0000256" key="1">
    <source>
        <dbReference type="ARBA" id="ARBA00004651"/>
    </source>
</evidence>
<keyword evidence="4 10" id="KW-1133">Transmembrane helix</keyword>
<evidence type="ECO:0000256" key="2">
    <source>
        <dbReference type="ARBA" id="ARBA00022475"/>
    </source>
</evidence>
<dbReference type="GeneTree" id="ENSGT01150000286937"/>
<feature type="transmembrane region" description="Helical" evidence="10">
    <location>
        <begin position="191"/>
        <end position="217"/>
    </location>
</feature>
<feature type="domain" description="G-protein coupled receptors family 1 profile" evidence="11">
    <location>
        <begin position="48"/>
        <end position="299"/>
    </location>
</feature>
<evidence type="ECO:0000256" key="8">
    <source>
        <dbReference type="ARBA" id="ARBA00023170"/>
    </source>
</evidence>
<feature type="transmembrane region" description="Helical" evidence="10">
    <location>
        <begin position="238"/>
        <end position="259"/>
    </location>
</feature>
<feature type="transmembrane region" description="Helical" evidence="10">
    <location>
        <begin position="279"/>
        <end position="302"/>
    </location>
</feature>
<dbReference type="Gene3D" id="1.20.1070.10">
    <property type="entry name" value="Rhodopsin 7-helix transmembrane proteins"/>
    <property type="match status" value="1"/>
</dbReference>
<evidence type="ECO:0000313" key="13">
    <source>
        <dbReference type="Proteomes" id="UP000594220"/>
    </source>
</evidence>
<feature type="transmembrane region" description="Helical" evidence="10">
    <location>
        <begin position="36"/>
        <end position="57"/>
    </location>
</feature>
<evidence type="ECO:0000313" key="12">
    <source>
        <dbReference type="Ensembl" id="ENSCPRP00005002858.1"/>
    </source>
</evidence>
<dbReference type="SUPFAM" id="SSF81321">
    <property type="entry name" value="Family A G protein-coupled receptor-like"/>
    <property type="match status" value="1"/>
</dbReference>
<evidence type="ECO:0000256" key="4">
    <source>
        <dbReference type="ARBA" id="ARBA00022989"/>
    </source>
</evidence>
<evidence type="ECO:0000256" key="3">
    <source>
        <dbReference type="ARBA" id="ARBA00022692"/>
    </source>
</evidence>